<keyword evidence="2" id="KW-0229">DNA integration</keyword>
<organism evidence="6 7">
    <name type="scientific">Mesonia sediminis</name>
    <dbReference type="NCBI Taxonomy" id="1703946"/>
    <lineage>
        <taxon>Bacteria</taxon>
        <taxon>Pseudomonadati</taxon>
        <taxon>Bacteroidota</taxon>
        <taxon>Flavobacteriia</taxon>
        <taxon>Flavobacteriales</taxon>
        <taxon>Flavobacteriaceae</taxon>
        <taxon>Mesonia</taxon>
    </lineage>
</organism>
<evidence type="ECO:0000313" key="6">
    <source>
        <dbReference type="EMBL" id="MFD2697925.1"/>
    </source>
</evidence>
<evidence type="ECO:0000259" key="5">
    <source>
        <dbReference type="PROSITE" id="PS51898"/>
    </source>
</evidence>
<protein>
    <submittedName>
        <fullName evidence="6">Tyrosine-type recombinase/integrase</fullName>
    </submittedName>
</protein>
<dbReference type="EMBL" id="JBHULZ010000040">
    <property type="protein sequence ID" value="MFD2697925.1"/>
    <property type="molecule type" value="Genomic_DNA"/>
</dbReference>
<dbReference type="Proteomes" id="UP001597357">
    <property type="component" value="Unassembled WGS sequence"/>
</dbReference>
<dbReference type="Gene3D" id="1.10.150.130">
    <property type="match status" value="1"/>
</dbReference>
<proteinExistence type="inferred from homology"/>
<evidence type="ECO:0000256" key="4">
    <source>
        <dbReference type="ARBA" id="ARBA00023172"/>
    </source>
</evidence>
<comment type="caution">
    <text evidence="6">The sequence shown here is derived from an EMBL/GenBank/DDBJ whole genome shotgun (WGS) entry which is preliminary data.</text>
</comment>
<name>A0ABW5SH50_9FLAO</name>
<feature type="domain" description="Tyr recombinase" evidence="5">
    <location>
        <begin position="199"/>
        <end position="371"/>
    </location>
</feature>
<evidence type="ECO:0000256" key="1">
    <source>
        <dbReference type="ARBA" id="ARBA00008857"/>
    </source>
</evidence>
<evidence type="ECO:0000256" key="2">
    <source>
        <dbReference type="ARBA" id="ARBA00022908"/>
    </source>
</evidence>
<dbReference type="InterPro" id="IPR050090">
    <property type="entry name" value="Tyrosine_recombinase_XerCD"/>
</dbReference>
<accession>A0ABW5SH50</accession>
<keyword evidence="3" id="KW-0238">DNA-binding</keyword>
<dbReference type="SUPFAM" id="SSF56349">
    <property type="entry name" value="DNA breaking-rejoining enzymes"/>
    <property type="match status" value="1"/>
</dbReference>
<dbReference type="InterPro" id="IPR002104">
    <property type="entry name" value="Integrase_catalytic"/>
</dbReference>
<keyword evidence="4" id="KW-0233">DNA recombination</keyword>
<comment type="similarity">
    <text evidence="1">Belongs to the 'phage' integrase family.</text>
</comment>
<dbReference type="PROSITE" id="PS51898">
    <property type="entry name" value="TYR_RECOMBINASE"/>
    <property type="match status" value="1"/>
</dbReference>
<dbReference type="Gene3D" id="1.10.443.10">
    <property type="entry name" value="Intergrase catalytic core"/>
    <property type="match status" value="1"/>
</dbReference>
<dbReference type="InterPro" id="IPR010998">
    <property type="entry name" value="Integrase_recombinase_N"/>
</dbReference>
<dbReference type="Pfam" id="PF00589">
    <property type="entry name" value="Phage_integrase"/>
    <property type="match status" value="1"/>
</dbReference>
<dbReference type="InterPro" id="IPR011010">
    <property type="entry name" value="DNA_brk_join_enz"/>
</dbReference>
<reference evidence="7" key="1">
    <citation type="journal article" date="2019" name="Int. J. Syst. Evol. Microbiol.">
        <title>The Global Catalogue of Microorganisms (GCM) 10K type strain sequencing project: providing services to taxonomists for standard genome sequencing and annotation.</title>
        <authorList>
            <consortium name="The Broad Institute Genomics Platform"/>
            <consortium name="The Broad Institute Genome Sequencing Center for Infectious Disease"/>
            <person name="Wu L."/>
            <person name="Ma J."/>
        </authorList>
    </citation>
    <scope>NUCLEOTIDE SEQUENCE [LARGE SCALE GENOMIC DNA]</scope>
    <source>
        <strain evidence="7">KCTC 42255</strain>
    </source>
</reference>
<dbReference type="InterPro" id="IPR013762">
    <property type="entry name" value="Integrase-like_cat_sf"/>
</dbReference>
<keyword evidence="7" id="KW-1185">Reference proteome</keyword>
<dbReference type="RefSeq" id="WP_379046653.1">
    <property type="nucleotide sequence ID" value="NZ_JBHULZ010000040.1"/>
</dbReference>
<sequence>MRITLKPIFHRDAHCVGIFFEYNRELIAYTKKIAKVKYSRTQRCFYVLQKPDTCANLYTHFRKMNHYVDYSALSGFKLPKNKARPKPKTQKVVNADDLSQEGRHRLKQYYNYLRGKRYSQSTLATYCSFVLKFEYYTKKDPLSLALTDFNRFIEDEIAAKQFSISTHRQCISALKHYVILFNIELQEDLNHLRPKRNKSLPGVLSLEEVLRILQATKNLKHRFIFALLYSSGLRIGEALSLRVSDLNIERRQLFIHRSKGRKDRVVILADTILPLLYNYLNTYQPRHFLIEGRSGHAYQASSVRASLKRAVLRAKITKTVTPHTLRHSFATHLLETGVDLRYIQELLGHSKPETTMIYTHVSRKQLLQIKSPLDSALQQLNQQGYDTKKVSLSGNINL</sequence>
<evidence type="ECO:0000313" key="7">
    <source>
        <dbReference type="Proteomes" id="UP001597357"/>
    </source>
</evidence>
<dbReference type="Pfam" id="PF13495">
    <property type="entry name" value="Phage_int_SAM_4"/>
    <property type="match status" value="1"/>
</dbReference>
<dbReference type="InterPro" id="IPR004107">
    <property type="entry name" value="Integrase_SAM-like_N"/>
</dbReference>
<dbReference type="PANTHER" id="PTHR30349">
    <property type="entry name" value="PHAGE INTEGRASE-RELATED"/>
    <property type="match status" value="1"/>
</dbReference>
<gene>
    <name evidence="6" type="ORF">ACFSQ0_07975</name>
</gene>
<evidence type="ECO:0000256" key="3">
    <source>
        <dbReference type="ARBA" id="ARBA00023125"/>
    </source>
</evidence>
<dbReference type="PANTHER" id="PTHR30349:SF64">
    <property type="entry name" value="PROPHAGE INTEGRASE INTD-RELATED"/>
    <property type="match status" value="1"/>
</dbReference>